<evidence type="ECO:0000313" key="9">
    <source>
        <dbReference type="EMBL" id="MBB5938578.1"/>
    </source>
</evidence>
<feature type="transmembrane region" description="Helical" evidence="7">
    <location>
        <begin position="125"/>
        <end position="146"/>
    </location>
</feature>
<feature type="transmembrane region" description="Helical" evidence="7">
    <location>
        <begin position="166"/>
        <end position="187"/>
    </location>
</feature>
<dbReference type="PROSITE" id="PS50928">
    <property type="entry name" value="ABC_TM1"/>
    <property type="match status" value="1"/>
</dbReference>
<dbReference type="Pfam" id="PF19300">
    <property type="entry name" value="BPD_transp_1_N"/>
    <property type="match status" value="1"/>
</dbReference>
<comment type="similarity">
    <text evidence="7">Belongs to the binding-protein-dependent transport system permease family.</text>
</comment>
<dbReference type="CDD" id="cd06261">
    <property type="entry name" value="TM_PBP2"/>
    <property type="match status" value="1"/>
</dbReference>
<feature type="transmembrane region" description="Helical" evidence="7">
    <location>
        <begin position="229"/>
        <end position="254"/>
    </location>
</feature>
<dbReference type="Proteomes" id="UP000588098">
    <property type="component" value="Unassembled WGS sequence"/>
</dbReference>
<keyword evidence="6 7" id="KW-0472">Membrane</keyword>
<feature type="transmembrane region" description="Helical" evidence="7">
    <location>
        <begin position="92"/>
        <end position="113"/>
    </location>
</feature>
<reference evidence="9 10" key="1">
    <citation type="submission" date="2020-08" db="EMBL/GenBank/DDBJ databases">
        <title>Genomic Encyclopedia of Type Strains, Phase III (KMG-III): the genomes of soil and plant-associated and newly described type strains.</title>
        <authorList>
            <person name="Whitman W."/>
        </authorList>
    </citation>
    <scope>NUCLEOTIDE SEQUENCE [LARGE SCALE GENOMIC DNA]</scope>
    <source>
        <strain evidence="9 10">CECT 8305</strain>
    </source>
</reference>
<dbReference type="AlphaFoldDB" id="A0A7W9QF65"/>
<feature type="domain" description="ABC transmembrane type-1" evidence="8">
    <location>
        <begin position="86"/>
        <end position="294"/>
    </location>
</feature>
<comment type="caution">
    <text evidence="9">The sequence shown here is derived from an EMBL/GenBank/DDBJ whole genome shotgun (WGS) entry which is preliminary data.</text>
</comment>
<evidence type="ECO:0000256" key="4">
    <source>
        <dbReference type="ARBA" id="ARBA00022692"/>
    </source>
</evidence>
<name>A0A7W9QF65_9ACTN</name>
<gene>
    <name evidence="9" type="ORF">FHS42_005667</name>
</gene>
<evidence type="ECO:0000256" key="5">
    <source>
        <dbReference type="ARBA" id="ARBA00022989"/>
    </source>
</evidence>
<feature type="transmembrane region" description="Helical" evidence="7">
    <location>
        <begin position="274"/>
        <end position="297"/>
    </location>
</feature>
<evidence type="ECO:0000313" key="10">
    <source>
        <dbReference type="Proteomes" id="UP000588098"/>
    </source>
</evidence>
<protein>
    <submittedName>
        <fullName evidence="9">Peptide/nickel transport system permease protein</fullName>
    </submittedName>
</protein>
<keyword evidence="10" id="KW-1185">Reference proteome</keyword>
<keyword evidence="3" id="KW-1003">Cell membrane</keyword>
<sequence length="304" mass="32646">MRSAVLIVVVTFLTYFLVSLTPGDAAYTLLGARATPEQLQALRHDMELDQPLVEQYWRWLSSALHGDFGRSLLTQQSTSEVLSQRLEPTVSLLAGTVLVSVALGCLFGVLAAVRGGWLGRLVDLVGQMGLAVPNFVLGLILIAVFAVNMRLFPVSGYIAFAEDPGLWIRSLVLPVCGLAFGVIGVMARQLKVSMEEVMQREFITAMRANGYPQRSIIYRHALRNAGLPVVANLGVIVVGMLSGSVLMESVFALPGLGSLLVQASAQADLPLVEGVVVVMTVIIVAVNIGVDLISAWLDPRVVRP</sequence>
<keyword evidence="4 7" id="KW-0812">Transmembrane</keyword>
<dbReference type="EMBL" id="JACHJL010000017">
    <property type="protein sequence ID" value="MBB5938578.1"/>
    <property type="molecule type" value="Genomic_DNA"/>
</dbReference>
<dbReference type="InterPro" id="IPR000515">
    <property type="entry name" value="MetI-like"/>
</dbReference>
<evidence type="ECO:0000256" key="3">
    <source>
        <dbReference type="ARBA" id="ARBA00022475"/>
    </source>
</evidence>
<accession>A0A7W9QF65</accession>
<dbReference type="PANTHER" id="PTHR43163">
    <property type="entry name" value="DIPEPTIDE TRANSPORT SYSTEM PERMEASE PROTEIN DPPB-RELATED"/>
    <property type="match status" value="1"/>
</dbReference>
<evidence type="ECO:0000259" key="8">
    <source>
        <dbReference type="PROSITE" id="PS50928"/>
    </source>
</evidence>
<dbReference type="SUPFAM" id="SSF161098">
    <property type="entry name" value="MetI-like"/>
    <property type="match status" value="1"/>
</dbReference>
<evidence type="ECO:0000256" key="1">
    <source>
        <dbReference type="ARBA" id="ARBA00004651"/>
    </source>
</evidence>
<dbReference type="Pfam" id="PF00528">
    <property type="entry name" value="BPD_transp_1"/>
    <property type="match status" value="1"/>
</dbReference>
<dbReference type="InterPro" id="IPR035906">
    <property type="entry name" value="MetI-like_sf"/>
</dbReference>
<keyword evidence="2 7" id="KW-0813">Transport</keyword>
<keyword evidence="5 7" id="KW-1133">Transmembrane helix</keyword>
<evidence type="ECO:0000256" key="6">
    <source>
        <dbReference type="ARBA" id="ARBA00023136"/>
    </source>
</evidence>
<dbReference type="GO" id="GO:0005886">
    <property type="term" value="C:plasma membrane"/>
    <property type="evidence" value="ECO:0007669"/>
    <property type="project" value="UniProtKB-SubCell"/>
</dbReference>
<organism evidence="9 10">
    <name type="scientific">Streptomyces zagrosensis</name>
    <dbReference type="NCBI Taxonomy" id="1042984"/>
    <lineage>
        <taxon>Bacteria</taxon>
        <taxon>Bacillati</taxon>
        <taxon>Actinomycetota</taxon>
        <taxon>Actinomycetes</taxon>
        <taxon>Kitasatosporales</taxon>
        <taxon>Streptomycetaceae</taxon>
        <taxon>Streptomyces</taxon>
    </lineage>
</organism>
<comment type="subcellular location">
    <subcellularLocation>
        <location evidence="1 7">Cell membrane</location>
        <topology evidence="1 7">Multi-pass membrane protein</topology>
    </subcellularLocation>
</comment>
<evidence type="ECO:0000256" key="2">
    <source>
        <dbReference type="ARBA" id="ARBA00022448"/>
    </source>
</evidence>
<dbReference type="InterPro" id="IPR045621">
    <property type="entry name" value="BPD_transp_1_N"/>
</dbReference>
<dbReference type="Gene3D" id="1.10.3720.10">
    <property type="entry name" value="MetI-like"/>
    <property type="match status" value="1"/>
</dbReference>
<dbReference type="PANTHER" id="PTHR43163:SF3">
    <property type="entry name" value="PEPTIDE ABC TRANSPORTER PERMEASE PROTEIN"/>
    <property type="match status" value="1"/>
</dbReference>
<proteinExistence type="inferred from homology"/>
<evidence type="ECO:0000256" key="7">
    <source>
        <dbReference type="RuleBase" id="RU363032"/>
    </source>
</evidence>
<dbReference type="GO" id="GO:0055085">
    <property type="term" value="P:transmembrane transport"/>
    <property type="evidence" value="ECO:0007669"/>
    <property type="project" value="InterPro"/>
</dbReference>